<accession>A0A023B7F2</accession>
<dbReference type="OrthoDB" id="196103at2759"/>
<dbReference type="SUPFAM" id="SSF103473">
    <property type="entry name" value="MFS general substrate transporter"/>
    <property type="match status" value="1"/>
</dbReference>
<evidence type="ECO:0000313" key="7">
    <source>
        <dbReference type="EMBL" id="EZG67300.1"/>
    </source>
</evidence>
<dbReference type="eggNOG" id="KOG3098">
    <property type="taxonomic scope" value="Eukaryota"/>
</dbReference>
<dbReference type="VEuPathDB" id="CryptoDB:GNI_069570"/>
<gene>
    <name evidence="7" type="ORF">GNI_069570</name>
</gene>
<feature type="transmembrane region" description="Helical" evidence="6">
    <location>
        <begin position="443"/>
        <end position="467"/>
    </location>
</feature>
<feature type="transmembrane region" description="Helical" evidence="6">
    <location>
        <begin position="377"/>
        <end position="394"/>
    </location>
</feature>
<comment type="caution">
    <text evidence="7">The sequence shown here is derived from an EMBL/GenBank/DDBJ whole genome shotgun (WGS) entry which is preliminary data.</text>
</comment>
<dbReference type="PANTHER" id="PTHR23294">
    <property type="entry name" value="ET TRANSLATION PRODUCT-RELATED"/>
    <property type="match status" value="1"/>
</dbReference>
<organism evidence="7 8">
    <name type="scientific">Gregarina niphandrodes</name>
    <name type="common">Septate eugregarine</name>
    <dbReference type="NCBI Taxonomy" id="110365"/>
    <lineage>
        <taxon>Eukaryota</taxon>
        <taxon>Sar</taxon>
        <taxon>Alveolata</taxon>
        <taxon>Apicomplexa</taxon>
        <taxon>Conoidasida</taxon>
        <taxon>Gregarinasina</taxon>
        <taxon>Eugregarinorida</taxon>
        <taxon>Gregarinidae</taxon>
        <taxon>Gregarina</taxon>
    </lineage>
</organism>
<feature type="region of interest" description="Disordered" evidence="5">
    <location>
        <begin position="297"/>
        <end position="333"/>
    </location>
</feature>
<reference evidence="7" key="1">
    <citation type="submission" date="2013-12" db="EMBL/GenBank/DDBJ databases">
        <authorList>
            <person name="Omoto C.K."/>
            <person name="Sibley D."/>
            <person name="Venepally P."/>
            <person name="Hadjithomas M."/>
            <person name="Karamycheva S."/>
            <person name="Brunk B."/>
            <person name="Roos D."/>
            <person name="Caler E."/>
            <person name="Lorenzi H."/>
        </authorList>
    </citation>
    <scope>NUCLEOTIDE SEQUENCE</scope>
</reference>
<dbReference type="Proteomes" id="UP000019763">
    <property type="component" value="Unassembled WGS sequence"/>
</dbReference>
<evidence type="ECO:0000256" key="3">
    <source>
        <dbReference type="ARBA" id="ARBA00022989"/>
    </source>
</evidence>
<dbReference type="PANTHER" id="PTHR23294:SF59">
    <property type="entry name" value="UNC93-LIKE PROTEIN C922.05C"/>
    <property type="match status" value="1"/>
</dbReference>
<keyword evidence="3 6" id="KW-1133">Transmembrane helix</keyword>
<dbReference type="GeneID" id="22912555"/>
<feature type="transmembrane region" description="Helical" evidence="6">
    <location>
        <begin position="234"/>
        <end position="252"/>
    </location>
</feature>
<sequence>MDNDIWRHSSISDCEQFVLKATEGESASRWWFSSSKSLSDPWVQIVIGALCVTFSRGILNALNACGAYGTGDVQAATIVNLGSSISFALIGWATGAVVNVAGFRLACLMGTTTTTVFLVLIMGRSLLHVVPLGAIWAIGLVDGIGSGVLWTSVSTITIMYPPENKKGYANTILFGVFSTGAALGGLLAFSLNIRNVEHVSNQVVLPTNQVVVPSTDDNLPNSAGPASLGISVKGYYFMIALTFVGVFLATLIKPYRPTQLSAAIQDRSPLDSENMLSAHSFPANSLSGFFPGCAPSGISQPTSQTPSPMKKEPSSAPAAKARAHETSTAAAPPTGAVFDDSLFSFPVTPGTSFSVPPGKVDVRQDLRALWEATQERSMQLLLVFAFASLFHQTYLFNGLNYGLFNVRTRGLNCFMYWLGRIPAGVIHGHVVDDFRFSVRHRAWNACSLLLFYVALGQALVVTFYLTMPPGTFDVAGDPTYAALAFATFFLYGGLDTVSQSLALWLFSVLGRNHPHKVPHYVAVYRSVQGFGVAMAWLLDLNRLIPYSWQFSISLFFWVVAFPGLATVLRRLPNDDVSLCLRASAPLLFPSLLFPIRPDSDPFFPRPRPLRPTSTFRPHGHALLVFYGYGSLVHDVVQQCVLEAGQPQKR</sequence>
<keyword evidence="2 6" id="KW-0812">Transmembrane</keyword>
<evidence type="ECO:0000256" key="1">
    <source>
        <dbReference type="ARBA" id="ARBA00004141"/>
    </source>
</evidence>
<keyword evidence="8" id="KW-1185">Reference proteome</keyword>
<feature type="transmembrane region" description="Helical" evidence="6">
    <location>
        <begin position="479"/>
        <end position="505"/>
    </location>
</feature>
<evidence type="ECO:0000256" key="6">
    <source>
        <dbReference type="SAM" id="Phobius"/>
    </source>
</evidence>
<feature type="transmembrane region" description="Helical" evidence="6">
    <location>
        <begin position="74"/>
        <end position="98"/>
    </location>
</feature>
<evidence type="ECO:0000313" key="8">
    <source>
        <dbReference type="Proteomes" id="UP000019763"/>
    </source>
</evidence>
<dbReference type="InterPro" id="IPR036259">
    <property type="entry name" value="MFS_trans_sf"/>
</dbReference>
<feature type="transmembrane region" description="Helical" evidence="6">
    <location>
        <begin position="105"/>
        <end position="127"/>
    </location>
</feature>
<proteinExistence type="predicted"/>
<comment type="subcellular location">
    <subcellularLocation>
        <location evidence="1">Membrane</location>
        <topology evidence="1">Multi-pass membrane protein</topology>
    </subcellularLocation>
</comment>
<dbReference type="GO" id="GO:0016020">
    <property type="term" value="C:membrane"/>
    <property type="evidence" value="ECO:0007669"/>
    <property type="project" value="UniProtKB-SubCell"/>
</dbReference>
<evidence type="ECO:0000256" key="2">
    <source>
        <dbReference type="ARBA" id="ARBA00022692"/>
    </source>
</evidence>
<dbReference type="EMBL" id="AFNH02000522">
    <property type="protein sequence ID" value="EZG67300.1"/>
    <property type="molecule type" value="Genomic_DNA"/>
</dbReference>
<evidence type="ECO:0000256" key="5">
    <source>
        <dbReference type="SAM" id="MobiDB-lite"/>
    </source>
</evidence>
<name>A0A023B7F2_GRENI</name>
<feature type="transmembrane region" description="Helical" evidence="6">
    <location>
        <begin position="517"/>
        <end position="538"/>
    </location>
</feature>
<dbReference type="RefSeq" id="XP_011130270.1">
    <property type="nucleotide sequence ID" value="XM_011131968.1"/>
</dbReference>
<dbReference type="InterPro" id="IPR051617">
    <property type="entry name" value="UNC-93-like_regulator"/>
</dbReference>
<protein>
    <submittedName>
        <fullName evidence="7">Transmembrane protein</fullName>
    </submittedName>
</protein>
<dbReference type="AlphaFoldDB" id="A0A023B7F2"/>
<evidence type="ECO:0000256" key="4">
    <source>
        <dbReference type="ARBA" id="ARBA00023136"/>
    </source>
</evidence>
<keyword evidence="4 6" id="KW-0472">Membrane</keyword>
<feature type="transmembrane region" description="Helical" evidence="6">
    <location>
        <begin position="172"/>
        <end position="193"/>
    </location>
</feature>
<feature type="transmembrane region" description="Helical" evidence="6">
    <location>
        <begin position="133"/>
        <end position="160"/>
    </location>
</feature>
<feature type="transmembrane region" description="Helical" evidence="6">
    <location>
        <begin position="42"/>
        <end position="62"/>
    </location>
</feature>
<feature type="transmembrane region" description="Helical" evidence="6">
    <location>
        <begin position="550"/>
        <end position="568"/>
    </location>
</feature>